<dbReference type="EMBL" id="JAWJWF010000006">
    <property type="protein sequence ID" value="KAK6631339.1"/>
    <property type="molecule type" value="Genomic_DNA"/>
</dbReference>
<keyword evidence="2" id="KW-1185">Reference proteome</keyword>
<comment type="caution">
    <text evidence="1">The sequence shown here is derived from an EMBL/GenBank/DDBJ whole genome shotgun (WGS) entry which is preliminary data.</text>
</comment>
<reference evidence="1 2" key="1">
    <citation type="submission" date="2023-09" db="EMBL/GenBank/DDBJ databases">
        <title>Genomes of two closely related lineages of the louse Polyplax serrata with different host specificities.</title>
        <authorList>
            <person name="Martinu J."/>
            <person name="Tarabai H."/>
            <person name="Stefka J."/>
            <person name="Hypsa V."/>
        </authorList>
    </citation>
    <scope>NUCLEOTIDE SEQUENCE [LARGE SCALE GENOMIC DNA]</scope>
    <source>
        <strain evidence="1">98ZLc_SE</strain>
    </source>
</reference>
<protein>
    <submittedName>
        <fullName evidence="1">Uncharacterized protein</fullName>
    </submittedName>
</protein>
<evidence type="ECO:0000313" key="1">
    <source>
        <dbReference type="EMBL" id="KAK6631339.1"/>
    </source>
</evidence>
<organism evidence="1 2">
    <name type="scientific">Polyplax serrata</name>
    <name type="common">Common mouse louse</name>
    <dbReference type="NCBI Taxonomy" id="468196"/>
    <lineage>
        <taxon>Eukaryota</taxon>
        <taxon>Metazoa</taxon>
        <taxon>Ecdysozoa</taxon>
        <taxon>Arthropoda</taxon>
        <taxon>Hexapoda</taxon>
        <taxon>Insecta</taxon>
        <taxon>Pterygota</taxon>
        <taxon>Neoptera</taxon>
        <taxon>Paraneoptera</taxon>
        <taxon>Psocodea</taxon>
        <taxon>Troctomorpha</taxon>
        <taxon>Phthiraptera</taxon>
        <taxon>Anoplura</taxon>
        <taxon>Polyplacidae</taxon>
        <taxon>Polyplax</taxon>
    </lineage>
</organism>
<accession>A0ABR1AYA5</accession>
<name>A0ABR1AYA5_POLSC</name>
<evidence type="ECO:0000313" key="2">
    <source>
        <dbReference type="Proteomes" id="UP001359485"/>
    </source>
</evidence>
<gene>
    <name evidence="1" type="ORF">RUM44_005865</name>
</gene>
<dbReference type="Proteomes" id="UP001359485">
    <property type="component" value="Unassembled WGS sequence"/>
</dbReference>
<sequence>MYFLEIFFFRGPPRERYGNEKIRWALKGGLARRKGTEDDEKDRFSLFKPLNFPAHALQVKSSNLLQYTEIYSDV</sequence>
<proteinExistence type="predicted"/>